<comment type="caution">
    <text evidence="4">The sequence shown here is derived from an EMBL/GenBank/DDBJ whole genome shotgun (WGS) entry which is preliminary data.</text>
</comment>
<dbReference type="Gene3D" id="3.40.50.1110">
    <property type="entry name" value="SGNH hydrolase"/>
    <property type="match status" value="1"/>
</dbReference>
<dbReference type="InterPro" id="IPR036514">
    <property type="entry name" value="SGNH_hydro_sf"/>
</dbReference>
<proteinExistence type="predicted"/>
<dbReference type="PANTHER" id="PTHR22901:SF0">
    <property type="entry name" value="SIALATE O-ACETYLESTERASE"/>
    <property type="match status" value="1"/>
</dbReference>
<dbReference type="AlphaFoldDB" id="A0A931EAC3"/>
<dbReference type="Proteomes" id="UP000694480">
    <property type="component" value="Unassembled WGS sequence"/>
</dbReference>
<dbReference type="RefSeq" id="WP_194739921.1">
    <property type="nucleotide sequence ID" value="NZ_JADKYY010000013.1"/>
</dbReference>
<gene>
    <name evidence="4" type="ORF">IC612_09330</name>
</gene>
<name>A0A931EAC3_9FLAO</name>
<keyword evidence="1" id="KW-0378">Hydrolase</keyword>
<dbReference type="EMBL" id="JADKYY010000013">
    <property type="protein sequence ID" value="MBF5027997.1"/>
    <property type="molecule type" value="Genomic_DNA"/>
</dbReference>
<protein>
    <submittedName>
        <fullName evidence="4">Sialate O-acetylesterase</fullName>
    </submittedName>
</protein>
<feature type="domain" description="Sialate O-acetylesterase" evidence="3">
    <location>
        <begin position="102"/>
        <end position="349"/>
    </location>
</feature>
<feature type="chain" id="PRO_5037043090" evidence="2">
    <location>
        <begin position="18"/>
        <end position="457"/>
    </location>
</feature>
<organism evidence="4 5">
    <name type="scientific">Planobacterium oryzisoli</name>
    <dbReference type="NCBI Taxonomy" id="2771435"/>
    <lineage>
        <taxon>Bacteria</taxon>
        <taxon>Pseudomonadati</taxon>
        <taxon>Bacteroidota</taxon>
        <taxon>Flavobacteriia</taxon>
        <taxon>Flavobacteriales</taxon>
        <taxon>Weeksellaceae</taxon>
        <taxon>Chryseobacterium group</taxon>
        <taxon>Chryseobacterium</taxon>
    </lineage>
</organism>
<evidence type="ECO:0000256" key="1">
    <source>
        <dbReference type="ARBA" id="ARBA00022801"/>
    </source>
</evidence>
<sequence length="457" mass="50800">MNKFALLLVFISFLAPAKITLPHLFSDHMVLQQNSTVRIWGTADPNEPVALTTGWDKKTYTTKGDSYAKWSLEIKTPSYGGPYTLTLKGYNTIEINDVMVGEVWIGSGQSNMEMTPAWGIENGPEEIAQAHAPHIRFFKLEKSTAPSPQISAQSAWQSVTPEVMKNNSALGYFFSQRLSKELQGVPVGFIVSAWGGSPAEVWIPEEEFSENKLAQSELEKLETSDAWPSKAGAAYNAMVHPLLPYGFHGVLWYQGESNTGSQSYDNTLETLIRSWRKQAGREFPFYVVQIAPYNYGAQYDGGARIRDAQRRILSVAHTGMVVTSDLSTTDDIHPKQKKQLGERLADLVLSKRFARLDLVAEGPLLKEAVVRGRKMVLSFHNSQGMYVKGGTRSPLFELAGEDGVFHPAQGVVRNGTIEVYSNAVKIPQRVRYAWKNTDQADIFNSAGIPMSTFTTEY</sequence>
<dbReference type="SUPFAM" id="SSF52266">
    <property type="entry name" value="SGNH hydrolase"/>
    <property type="match status" value="1"/>
</dbReference>
<evidence type="ECO:0000313" key="5">
    <source>
        <dbReference type="Proteomes" id="UP000694480"/>
    </source>
</evidence>
<reference evidence="4" key="1">
    <citation type="submission" date="2020-11" db="EMBL/GenBank/DDBJ databases">
        <title>Genome seq and assembly of Planobacterium sp.</title>
        <authorList>
            <person name="Chhetri G."/>
        </authorList>
    </citation>
    <scope>NUCLEOTIDE SEQUENCE</scope>
    <source>
        <strain evidence="4">GCR5</strain>
    </source>
</reference>
<keyword evidence="5" id="KW-1185">Reference proteome</keyword>
<dbReference type="InterPro" id="IPR039329">
    <property type="entry name" value="SIAE"/>
</dbReference>
<dbReference type="InterPro" id="IPR005181">
    <property type="entry name" value="SASA"/>
</dbReference>
<keyword evidence="2" id="KW-0732">Signal</keyword>
<dbReference type="Pfam" id="PF03629">
    <property type="entry name" value="SASA"/>
    <property type="match status" value="1"/>
</dbReference>
<accession>A0A931EAC3</accession>
<evidence type="ECO:0000313" key="4">
    <source>
        <dbReference type="EMBL" id="MBF5027997.1"/>
    </source>
</evidence>
<evidence type="ECO:0000256" key="2">
    <source>
        <dbReference type="SAM" id="SignalP"/>
    </source>
</evidence>
<dbReference type="PANTHER" id="PTHR22901">
    <property type="entry name" value="SIALATE O-ACETYLESTERASE"/>
    <property type="match status" value="1"/>
</dbReference>
<evidence type="ECO:0000259" key="3">
    <source>
        <dbReference type="Pfam" id="PF03629"/>
    </source>
</evidence>
<dbReference type="GO" id="GO:0001681">
    <property type="term" value="F:sialate O-acetylesterase activity"/>
    <property type="evidence" value="ECO:0007669"/>
    <property type="project" value="InterPro"/>
</dbReference>
<feature type="signal peptide" evidence="2">
    <location>
        <begin position="1"/>
        <end position="17"/>
    </location>
</feature>
<dbReference type="GO" id="GO:0005975">
    <property type="term" value="P:carbohydrate metabolic process"/>
    <property type="evidence" value="ECO:0007669"/>
    <property type="project" value="TreeGrafter"/>
</dbReference>